<dbReference type="EMBL" id="GBXI01002452">
    <property type="protein sequence ID" value="JAD11840.1"/>
    <property type="molecule type" value="Transcribed_RNA"/>
</dbReference>
<evidence type="ECO:0000256" key="1">
    <source>
        <dbReference type="ARBA" id="ARBA00003029"/>
    </source>
</evidence>
<organism evidence="11">
    <name type="scientific">Zeugodacus cucurbitae</name>
    <name type="common">Melon fruit fly</name>
    <name type="synonym">Bactrocera cucurbitae</name>
    <dbReference type="NCBI Taxonomy" id="28588"/>
    <lineage>
        <taxon>Eukaryota</taxon>
        <taxon>Metazoa</taxon>
        <taxon>Ecdysozoa</taxon>
        <taxon>Arthropoda</taxon>
        <taxon>Hexapoda</taxon>
        <taxon>Insecta</taxon>
        <taxon>Pterygota</taxon>
        <taxon>Neoptera</taxon>
        <taxon>Endopterygota</taxon>
        <taxon>Diptera</taxon>
        <taxon>Brachycera</taxon>
        <taxon>Muscomorpha</taxon>
        <taxon>Tephritoidea</taxon>
        <taxon>Tephritidae</taxon>
        <taxon>Zeugodacus</taxon>
        <taxon>Zeugodacus</taxon>
    </lineage>
</organism>
<evidence type="ECO:0000256" key="4">
    <source>
        <dbReference type="ARBA" id="ARBA00021752"/>
    </source>
</evidence>
<keyword evidence="8" id="KW-0206">Cytoskeleton</keyword>
<dbReference type="PANTHER" id="PTHR31598:SF1">
    <property type="entry name" value="DYNEIN REGULATORY COMPLEX PROTEIN 10"/>
    <property type="match status" value="1"/>
</dbReference>
<evidence type="ECO:0000256" key="3">
    <source>
        <dbReference type="ARBA" id="ARBA00009071"/>
    </source>
</evidence>
<dbReference type="AlphaFoldDB" id="A0A0A1XLW7"/>
<comment type="similarity">
    <text evidence="3">Belongs to the DRC10 family.</text>
</comment>
<evidence type="ECO:0000256" key="5">
    <source>
        <dbReference type="ARBA" id="ARBA00022490"/>
    </source>
</evidence>
<comment type="subcellular location">
    <subcellularLocation>
        <location evidence="2">Cytoplasm</location>
        <location evidence="2">Cytoskeleton</location>
        <location evidence="2">Flagellum axoneme</location>
    </subcellularLocation>
</comment>
<evidence type="ECO:0000256" key="7">
    <source>
        <dbReference type="ARBA" id="ARBA00023069"/>
    </source>
</evidence>
<comment type="function">
    <text evidence="1">Component of the nexin-dynein regulatory complex (N-DRC), a key regulator of ciliary/flagellar motility which maintains the alignment and integrity of the distal axoneme and regulates microtubule sliding in motile axonemes.</text>
</comment>
<feature type="coiled-coil region" evidence="10">
    <location>
        <begin position="251"/>
        <end position="349"/>
    </location>
</feature>
<reference evidence="11" key="1">
    <citation type="submission" date="2014-11" db="EMBL/GenBank/DDBJ databases">
        <authorList>
            <person name="Geib S."/>
        </authorList>
    </citation>
    <scope>NUCLEOTIDE SEQUENCE</scope>
</reference>
<name>A0A0A1XLW7_ZEUCU</name>
<protein>
    <recommendedName>
        <fullName evidence="4">Dynein regulatory complex protein 10</fullName>
    </recommendedName>
</protein>
<feature type="non-terminal residue" evidence="11">
    <location>
        <position position="1"/>
    </location>
</feature>
<keyword evidence="9" id="KW-0966">Cell projection</keyword>
<keyword evidence="6" id="KW-0282">Flagellum</keyword>
<sequence length="391" mass="46739">IKKEYESGKQTIIELIFNFQTEISFAYGLSPLAVEMSAERAAQVASVMRIVNESIEKLKISLLIPRVLENPLTVRRHLKGTKYEKCWRAIQSFLIVKKTKEQKFNPEENLQLLQLIDMFHENFEMLHSLPNWLDELSDEDKSLLDAFTLLQNIAEERLSKSAMAELTKEKKIHQIYHDNEQMKKNIADFQGKLHNQKINLRWKLAAKDGVIKKYEADLAFKKWDNNVRIREELVKSSRRIHNIHMASVIKQKELEEELEKTKSAYEKMLKQNLLHEKEVRDEKNKLLLQLQALLKKFDQNIGEKIKENVYLQEEYDEQKKQFDEFLIDYQREEAEYEAIVKTKEEEDRRKHEERVMLFMMTRAAKIIQRAFRKYRRGKKKVEKKKGKKKRN</sequence>
<proteinExistence type="inferred from homology"/>
<keyword evidence="7" id="KW-0969">Cilium</keyword>
<evidence type="ECO:0000256" key="10">
    <source>
        <dbReference type="SAM" id="Coils"/>
    </source>
</evidence>
<keyword evidence="5" id="KW-0963">Cytoplasm</keyword>
<dbReference type="InterPro" id="IPR042815">
    <property type="entry name" value="DRC10"/>
</dbReference>
<evidence type="ECO:0000313" key="11">
    <source>
        <dbReference type="EMBL" id="JAD11840.1"/>
    </source>
</evidence>
<gene>
    <name evidence="11" type="primary">Iqcd_0</name>
    <name evidence="11" type="ORF">g.6530</name>
</gene>
<evidence type="ECO:0000256" key="8">
    <source>
        <dbReference type="ARBA" id="ARBA00023212"/>
    </source>
</evidence>
<evidence type="ECO:0000256" key="9">
    <source>
        <dbReference type="ARBA" id="ARBA00023273"/>
    </source>
</evidence>
<keyword evidence="10" id="KW-0175">Coiled coil</keyword>
<dbReference type="PANTHER" id="PTHR31598">
    <property type="entry name" value="IQ DOMAIN-CONTAINING PROTEIN D"/>
    <property type="match status" value="1"/>
</dbReference>
<reference evidence="11" key="2">
    <citation type="journal article" date="2015" name="Gigascience">
        <title>Reconstructing a comprehensive transcriptome assembly of a white-pupal translocated strain of the pest fruit fly Bactrocera cucurbitae.</title>
        <authorList>
            <person name="Sim S.B."/>
            <person name="Calla B."/>
            <person name="Hall B."/>
            <person name="DeRego T."/>
            <person name="Geib S.M."/>
        </authorList>
    </citation>
    <scope>NUCLEOTIDE SEQUENCE</scope>
</reference>
<evidence type="ECO:0000256" key="2">
    <source>
        <dbReference type="ARBA" id="ARBA00004611"/>
    </source>
</evidence>
<evidence type="ECO:0000256" key="6">
    <source>
        <dbReference type="ARBA" id="ARBA00022846"/>
    </source>
</evidence>
<accession>A0A0A1XLW7</accession>